<dbReference type="AlphaFoldDB" id="A0A382J2A6"/>
<sequence length="352" mass="37678">GNFNGGVGTNGASVFEAAVIFTSEQLQSYDGMSLTKVSFIPNEIDAVYTVMIYDVSSGTPVAVDSSGAHSGADLVIGEFNDVDLANPITIDWTQNLSFGYKCVTNAGYPLGIDDGPATPGYSDLLNFGGWVSMADAYGLNYNWAISGEVNNAANSRSLSSMDPIDVNYPNIQTGEPSARTLPVPIPIEINTPSTRDLVEYNVYRNAEQIGTSTELEYSDMDVAIGVHTYFVTALYDNSEDCGESEPSNEVEVEVFDTGDMVTITIDLYDSYGDGWNGGNLNVAGSDYTIDAGDFAQFFMDLAEGTHSWWYTPGSWPEENSWVVSADGNILFEGTGPDEQGGTFTIGGVDITA</sequence>
<reference evidence="1" key="1">
    <citation type="submission" date="2018-05" db="EMBL/GenBank/DDBJ databases">
        <authorList>
            <person name="Lanie J.A."/>
            <person name="Ng W.-L."/>
            <person name="Kazmierczak K.M."/>
            <person name="Andrzejewski T.M."/>
            <person name="Davidsen T.M."/>
            <person name="Wayne K.J."/>
            <person name="Tettelin H."/>
            <person name="Glass J.I."/>
            <person name="Rusch D."/>
            <person name="Podicherti R."/>
            <person name="Tsui H.-C.T."/>
            <person name="Winkler M.E."/>
        </authorList>
    </citation>
    <scope>NUCLEOTIDE SEQUENCE</scope>
</reference>
<proteinExistence type="predicted"/>
<evidence type="ECO:0000313" key="1">
    <source>
        <dbReference type="EMBL" id="SVC05749.1"/>
    </source>
</evidence>
<dbReference type="EMBL" id="UINC01071095">
    <property type="protein sequence ID" value="SVC05749.1"/>
    <property type="molecule type" value="Genomic_DNA"/>
</dbReference>
<gene>
    <name evidence="1" type="ORF">METZ01_LOCUS258603</name>
</gene>
<dbReference type="Gene3D" id="2.60.40.10">
    <property type="entry name" value="Immunoglobulins"/>
    <property type="match status" value="1"/>
</dbReference>
<organism evidence="1">
    <name type="scientific">marine metagenome</name>
    <dbReference type="NCBI Taxonomy" id="408172"/>
    <lineage>
        <taxon>unclassified sequences</taxon>
        <taxon>metagenomes</taxon>
        <taxon>ecological metagenomes</taxon>
    </lineage>
</organism>
<name>A0A382J2A6_9ZZZZ</name>
<protein>
    <submittedName>
        <fullName evidence="1">Uncharacterized protein</fullName>
    </submittedName>
</protein>
<accession>A0A382J2A6</accession>
<feature type="non-terminal residue" evidence="1">
    <location>
        <position position="352"/>
    </location>
</feature>
<feature type="non-terminal residue" evidence="1">
    <location>
        <position position="1"/>
    </location>
</feature>
<dbReference type="InterPro" id="IPR013783">
    <property type="entry name" value="Ig-like_fold"/>
</dbReference>